<dbReference type="Pfam" id="PF03364">
    <property type="entry name" value="Polyketide_cyc"/>
    <property type="match status" value="1"/>
</dbReference>
<dbReference type="SUPFAM" id="SSF55961">
    <property type="entry name" value="Bet v1-like"/>
    <property type="match status" value="1"/>
</dbReference>
<sequence>MRIELKYFRVALFVVLISTWFEHCSTHESSIRLRGGWASILLPDVLSQPLPGTALFPDLSAMHLMLRSTSQERRSLQKEISMKSRWDSSVREDKKCSESIEMDLDEDENENKVEQSITIEASAKDCFTAATTYEDYPKWAGCTKAVKILERRASDGLAVLVEFVMGIFGFTSRNKMKYTYDKPRCMSWHITEGGIKELDGRYDFISLGPERTKVVYKLRVEPGFFLPKMIKRATSRAVAKMALEDLKRFTEQRNQEKALLEVENRDVCMNVESPTAPLRHLIPLC</sequence>
<keyword evidence="1" id="KW-0732">Signal</keyword>
<dbReference type="AlphaFoldDB" id="A0A7S0HXS3"/>
<protein>
    <recommendedName>
        <fullName evidence="2">Coenzyme Q-binding protein COQ10 START domain-containing protein</fullName>
    </recommendedName>
</protein>
<dbReference type="EMBL" id="HBEO01032324">
    <property type="protein sequence ID" value="CAD8505106.1"/>
    <property type="molecule type" value="Transcribed_RNA"/>
</dbReference>
<gene>
    <name evidence="3" type="ORF">HPHI1048_LOCUS21889</name>
</gene>
<dbReference type="Gene3D" id="3.30.530.20">
    <property type="match status" value="1"/>
</dbReference>
<feature type="domain" description="Coenzyme Q-binding protein COQ10 START" evidence="2">
    <location>
        <begin position="119"/>
        <end position="247"/>
    </location>
</feature>
<organism evidence="3">
    <name type="scientific">Hanusia phi</name>
    <dbReference type="NCBI Taxonomy" id="3032"/>
    <lineage>
        <taxon>Eukaryota</taxon>
        <taxon>Cryptophyceae</taxon>
        <taxon>Pyrenomonadales</taxon>
        <taxon>Geminigeraceae</taxon>
        <taxon>Hanusia</taxon>
    </lineage>
</organism>
<proteinExistence type="predicted"/>
<accession>A0A7S0HXS3</accession>
<feature type="signal peptide" evidence="1">
    <location>
        <begin position="1"/>
        <end position="26"/>
    </location>
</feature>
<evidence type="ECO:0000313" key="3">
    <source>
        <dbReference type="EMBL" id="CAD8505106.1"/>
    </source>
</evidence>
<evidence type="ECO:0000256" key="1">
    <source>
        <dbReference type="SAM" id="SignalP"/>
    </source>
</evidence>
<dbReference type="InterPro" id="IPR005031">
    <property type="entry name" value="COQ10_START"/>
</dbReference>
<reference evidence="3" key="1">
    <citation type="submission" date="2021-01" db="EMBL/GenBank/DDBJ databases">
        <authorList>
            <person name="Corre E."/>
            <person name="Pelletier E."/>
            <person name="Niang G."/>
            <person name="Scheremetjew M."/>
            <person name="Finn R."/>
            <person name="Kale V."/>
            <person name="Holt S."/>
            <person name="Cochrane G."/>
            <person name="Meng A."/>
            <person name="Brown T."/>
            <person name="Cohen L."/>
        </authorList>
    </citation>
    <scope>NUCLEOTIDE SEQUENCE</scope>
    <source>
        <strain evidence="3">CCMP325</strain>
    </source>
</reference>
<dbReference type="InterPro" id="IPR023393">
    <property type="entry name" value="START-like_dom_sf"/>
</dbReference>
<feature type="chain" id="PRO_5030940506" description="Coenzyme Q-binding protein COQ10 START domain-containing protein" evidence="1">
    <location>
        <begin position="27"/>
        <end position="285"/>
    </location>
</feature>
<evidence type="ECO:0000259" key="2">
    <source>
        <dbReference type="Pfam" id="PF03364"/>
    </source>
</evidence>
<dbReference type="PANTHER" id="PTHR39683">
    <property type="entry name" value="CONSERVED PROTEIN TB16.3"/>
    <property type="match status" value="1"/>
</dbReference>
<dbReference type="PANTHER" id="PTHR39683:SF4">
    <property type="entry name" value="COENZYME Q-BINDING PROTEIN COQ10 START DOMAIN-CONTAINING PROTEIN"/>
    <property type="match status" value="1"/>
</dbReference>
<name>A0A7S0HXS3_9CRYP</name>